<dbReference type="InterPro" id="IPR011990">
    <property type="entry name" value="TPR-like_helical_dom_sf"/>
</dbReference>
<dbReference type="PANTHER" id="PTHR26312">
    <property type="entry name" value="TETRATRICOPEPTIDE REPEAT PROTEIN 5"/>
    <property type="match status" value="1"/>
</dbReference>
<gene>
    <name evidence="1" type="ORF">CITCOLO1_LOCUS18927</name>
</gene>
<sequence length="269" mass="29441">MLLRTASTPILNPWKPHFKQSSPDIELVRQFPKSRPLALCVSSKLLPPPSMIGRPAIKMMRTLSESDLSNLSVVVKRTPRMGLCCGVDEVGESSDCGGEMVGAFVDGGVTGDGHGGDNGCFGSWDSDSENDKADLYYKRMIEAHTENSLLLSNYAQFLKEDRRDLIKAEEYCGKAVSANPNDGNVISMYADLIWRNHKDASRAEHYHLQAAKASPDNSFVLASYALFLWETDEDVDDEEAGIDSFGKPCSPPFAFGVQPPQFTPLTAAS</sequence>
<dbReference type="Gene3D" id="1.25.40.10">
    <property type="entry name" value="Tetratricopeptide repeat domain"/>
    <property type="match status" value="1"/>
</dbReference>
<organism evidence="1 2">
    <name type="scientific">Citrullus colocynthis</name>
    <name type="common">colocynth</name>
    <dbReference type="NCBI Taxonomy" id="252529"/>
    <lineage>
        <taxon>Eukaryota</taxon>
        <taxon>Viridiplantae</taxon>
        <taxon>Streptophyta</taxon>
        <taxon>Embryophyta</taxon>
        <taxon>Tracheophyta</taxon>
        <taxon>Spermatophyta</taxon>
        <taxon>Magnoliopsida</taxon>
        <taxon>eudicotyledons</taxon>
        <taxon>Gunneridae</taxon>
        <taxon>Pentapetalae</taxon>
        <taxon>rosids</taxon>
        <taxon>fabids</taxon>
        <taxon>Cucurbitales</taxon>
        <taxon>Cucurbitaceae</taxon>
        <taxon>Benincaseae</taxon>
        <taxon>Citrullus</taxon>
    </lineage>
</organism>
<dbReference type="PANTHER" id="PTHR26312:SF227">
    <property type="entry name" value="TETRATRICOPEPTIDE REPEAT (TPR)-LIKE SUPERFAMILY PROTEIN"/>
    <property type="match status" value="1"/>
</dbReference>
<protein>
    <submittedName>
        <fullName evidence="1">Uncharacterized protein</fullName>
    </submittedName>
</protein>
<dbReference type="SUPFAM" id="SSF48452">
    <property type="entry name" value="TPR-like"/>
    <property type="match status" value="1"/>
</dbReference>
<accession>A0ABP0Z469</accession>
<dbReference type="EMBL" id="OZ021741">
    <property type="protein sequence ID" value="CAK9326573.1"/>
    <property type="molecule type" value="Genomic_DNA"/>
</dbReference>
<reference evidence="1 2" key="1">
    <citation type="submission" date="2024-03" db="EMBL/GenBank/DDBJ databases">
        <authorList>
            <person name="Gkanogiannis A."/>
            <person name="Becerra Lopez-Lavalle L."/>
        </authorList>
    </citation>
    <scope>NUCLEOTIDE SEQUENCE [LARGE SCALE GENOMIC DNA]</scope>
</reference>
<proteinExistence type="predicted"/>
<evidence type="ECO:0000313" key="2">
    <source>
        <dbReference type="Proteomes" id="UP001642487"/>
    </source>
</evidence>
<name>A0ABP0Z469_9ROSI</name>
<dbReference type="Proteomes" id="UP001642487">
    <property type="component" value="Chromosome 7"/>
</dbReference>
<keyword evidence="2" id="KW-1185">Reference proteome</keyword>
<evidence type="ECO:0000313" key="1">
    <source>
        <dbReference type="EMBL" id="CAK9326573.1"/>
    </source>
</evidence>